<comment type="similarity">
    <text evidence="4">Belongs to the ELP4 family.</text>
</comment>
<keyword evidence="8" id="KW-0539">Nucleus</keyword>
<evidence type="ECO:0000313" key="11">
    <source>
        <dbReference type="Proteomes" id="UP001434883"/>
    </source>
</evidence>
<sequence>MRYNLMVLVSVSLLEEDRYDSYSRMILKYFLAEGVVCRHELFVATAQDTPDDILQSALASSSRFGHYYDVSKTMEVEIRQATKCHLFYFPDHVTPPSTAHR</sequence>
<organism evidence="10 11">
    <name type="scientific">Xenoophorus captivus</name>
    <dbReference type="NCBI Taxonomy" id="1517983"/>
    <lineage>
        <taxon>Eukaryota</taxon>
        <taxon>Metazoa</taxon>
        <taxon>Chordata</taxon>
        <taxon>Craniata</taxon>
        <taxon>Vertebrata</taxon>
        <taxon>Euteleostomi</taxon>
        <taxon>Actinopterygii</taxon>
        <taxon>Neopterygii</taxon>
        <taxon>Teleostei</taxon>
        <taxon>Neoteleostei</taxon>
        <taxon>Acanthomorphata</taxon>
        <taxon>Ovalentaria</taxon>
        <taxon>Atherinomorphae</taxon>
        <taxon>Cyprinodontiformes</taxon>
        <taxon>Goodeidae</taxon>
        <taxon>Xenoophorus</taxon>
    </lineage>
</organism>
<dbReference type="Proteomes" id="UP001434883">
    <property type="component" value="Unassembled WGS sequence"/>
</dbReference>
<proteinExistence type="inferred from homology"/>
<evidence type="ECO:0000256" key="3">
    <source>
        <dbReference type="ARBA" id="ARBA00005043"/>
    </source>
</evidence>
<keyword evidence="11" id="KW-1185">Reference proteome</keyword>
<dbReference type="Gene3D" id="3.40.50.300">
    <property type="entry name" value="P-loop containing nucleotide triphosphate hydrolases"/>
    <property type="match status" value="1"/>
</dbReference>
<evidence type="ECO:0000256" key="8">
    <source>
        <dbReference type="ARBA" id="ARBA00023242"/>
    </source>
</evidence>
<evidence type="ECO:0000256" key="6">
    <source>
        <dbReference type="ARBA" id="ARBA00022490"/>
    </source>
</evidence>
<dbReference type="InterPro" id="IPR027417">
    <property type="entry name" value="P-loop_NTPase"/>
</dbReference>
<comment type="pathway">
    <text evidence="3">tRNA modification; 5-methoxycarbonylmethyl-2-thiouridine-tRNA biosynthesis.</text>
</comment>
<dbReference type="PANTHER" id="PTHR12896:SF1">
    <property type="entry name" value="ELONGATOR COMPLEX PROTEIN 4"/>
    <property type="match status" value="1"/>
</dbReference>
<comment type="subcellular location">
    <subcellularLocation>
        <location evidence="2">Cytoplasm</location>
    </subcellularLocation>
    <subcellularLocation>
        <location evidence="1">Nucleus</location>
    </subcellularLocation>
</comment>
<evidence type="ECO:0000256" key="2">
    <source>
        <dbReference type="ARBA" id="ARBA00004496"/>
    </source>
</evidence>
<evidence type="ECO:0000256" key="4">
    <source>
        <dbReference type="ARBA" id="ARBA00007573"/>
    </source>
</evidence>
<evidence type="ECO:0000256" key="5">
    <source>
        <dbReference type="ARBA" id="ARBA00020265"/>
    </source>
</evidence>
<gene>
    <name evidence="10" type="ORF">XENOCAPTIV_030982</name>
</gene>
<comment type="caution">
    <text evidence="10">The sequence shown here is derived from an EMBL/GenBank/DDBJ whole genome shotgun (WGS) entry which is preliminary data.</text>
</comment>
<reference evidence="10 11" key="1">
    <citation type="submission" date="2021-06" db="EMBL/GenBank/DDBJ databases">
        <authorList>
            <person name="Palmer J.M."/>
        </authorList>
    </citation>
    <scope>NUCLEOTIDE SEQUENCE [LARGE SCALE GENOMIC DNA]</scope>
    <source>
        <strain evidence="10 11">XC_2019</strain>
        <tissue evidence="10">Muscle</tissue>
    </source>
</reference>
<evidence type="ECO:0000313" key="10">
    <source>
        <dbReference type="EMBL" id="MEQ2206559.1"/>
    </source>
</evidence>
<dbReference type="EMBL" id="JAHRIN010043001">
    <property type="protein sequence ID" value="MEQ2206559.1"/>
    <property type="molecule type" value="Genomic_DNA"/>
</dbReference>
<accession>A0ABV0REI4</accession>
<keyword evidence="7" id="KW-0819">tRNA processing</keyword>
<protein>
    <recommendedName>
        <fullName evidence="5">Elongator complex protein 4</fullName>
    </recommendedName>
</protein>
<keyword evidence="6" id="KW-0963">Cytoplasm</keyword>
<comment type="function">
    <text evidence="9">Component of the elongator complex which is required for multiple tRNA modifications, including mcm5U (5-methoxycarbonylmethyl uridine), mcm5s2U (5-methoxycarbonylmethyl-2-thiouridine), and ncm5U (5-carbamoylmethyl uridine). The elongator complex catalyzes the formation of carboxymethyluridine in the wobble base at position 34 in tRNAs.</text>
</comment>
<evidence type="ECO:0000256" key="9">
    <source>
        <dbReference type="ARBA" id="ARBA00045238"/>
    </source>
</evidence>
<dbReference type="PANTHER" id="PTHR12896">
    <property type="entry name" value="PAX6 NEIGHBOR PROTEIN PAXNEB"/>
    <property type="match status" value="1"/>
</dbReference>
<evidence type="ECO:0000256" key="1">
    <source>
        <dbReference type="ARBA" id="ARBA00004123"/>
    </source>
</evidence>
<name>A0ABV0REI4_9TELE</name>
<evidence type="ECO:0000256" key="7">
    <source>
        <dbReference type="ARBA" id="ARBA00022694"/>
    </source>
</evidence>
<dbReference type="InterPro" id="IPR008728">
    <property type="entry name" value="Elongator_complex_protein_4"/>
</dbReference>
<dbReference type="Pfam" id="PF05625">
    <property type="entry name" value="PAXNEB"/>
    <property type="match status" value="1"/>
</dbReference>